<keyword evidence="3" id="KW-0143">Chaperone</keyword>
<dbReference type="InterPro" id="IPR008971">
    <property type="entry name" value="HSP40/DnaJ_pept-bd"/>
</dbReference>
<dbReference type="PRINTS" id="PR00625">
    <property type="entry name" value="JDOMAIN"/>
</dbReference>
<dbReference type="InterPro" id="IPR001623">
    <property type="entry name" value="DnaJ_domain"/>
</dbReference>
<evidence type="ECO:0000256" key="3">
    <source>
        <dbReference type="ARBA" id="ARBA00023186"/>
    </source>
</evidence>
<protein>
    <submittedName>
        <fullName evidence="5">Curved DNA-binding protein</fullName>
    </submittedName>
</protein>
<dbReference type="FunFam" id="2.60.260.20:FF:000008">
    <property type="entry name" value="Curved DNA-binding protein"/>
    <property type="match status" value="1"/>
</dbReference>
<keyword evidence="2 5" id="KW-0238">DNA-binding</keyword>
<dbReference type="GO" id="GO:0003677">
    <property type="term" value="F:DNA binding"/>
    <property type="evidence" value="ECO:0007669"/>
    <property type="project" value="UniProtKB-KW"/>
</dbReference>
<dbReference type="RefSeq" id="WP_072576885.1">
    <property type="nucleotide sequence ID" value="NZ_LWHB01000111.1"/>
</dbReference>
<dbReference type="GO" id="GO:0042026">
    <property type="term" value="P:protein refolding"/>
    <property type="evidence" value="ECO:0007669"/>
    <property type="project" value="TreeGrafter"/>
</dbReference>
<feature type="domain" description="J" evidence="4">
    <location>
        <begin position="5"/>
        <end position="69"/>
    </location>
</feature>
<dbReference type="InterPro" id="IPR002939">
    <property type="entry name" value="DnaJ_C"/>
</dbReference>
<dbReference type="CDD" id="cd10747">
    <property type="entry name" value="DnaJ_C"/>
    <property type="match status" value="1"/>
</dbReference>
<evidence type="ECO:0000256" key="1">
    <source>
        <dbReference type="ARBA" id="ARBA00022490"/>
    </source>
</evidence>
<accession>A0A380MT89</accession>
<dbReference type="Gene3D" id="1.10.287.110">
    <property type="entry name" value="DnaJ domain"/>
    <property type="match status" value="1"/>
</dbReference>
<sequence>MTAKTYYETLGVAKDADAATIKKAYHKLIRKYHPDISKEPDAAQKTSEINAAYDVLKDKDKRAEYDAMLANPFGQAGQGNPFSGFGQGQGGTHFYYEDAGGQPFGQGDFHFEDLFSAFSGARGGTHRQQRSTAPIKGEDQHAELTIDLKAAYEGASRTLKLGVPSIDEHGQLRQQEKTLNVKIPKGISEGQQIRLAGQGMAGINGGENGDLYLAIRFREQDNVHVKNRVDVYQTMNIYPWQAALGGKTTFHTVAGGLQVNLPENIQSGRTIRLKGKGIPAKTPGDLYLTFNIIVPKMENEADKALWQKVAEHFSSKG</sequence>
<reference evidence="5 6" key="1">
    <citation type="submission" date="2018-06" db="EMBL/GenBank/DDBJ databases">
        <authorList>
            <consortium name="Pathogen Informatics"/>
            <person name="Doyle S."/>
        </authorList>
    </citation>
    <scope>NUCLEOTIDE SEQUENCE [LARGE SCALE GENOMIC DNA]</scope>
    <source>
        <strain evidence="5 6">NCTC13337</strain>
    </source>
</reference>
<dbReference type="PANTHER" id="PTHR43096:SF52">
    <property type="entry name" value="DNAJ HOMOLOG 1, MITOCHONDRIAL-RELATED"/>
    <property type="match status" value="1"/>
</dbReference>
<dbReference type="PROSITE" id="PS50076">
    <property type="entry name" value="DNAJ_2"/>
    <property type="match status" value="1"/>
</dbReference>
<dbReference type="SUPFAM" id="SSF46565">
    <property type="entry name" value="Chaperone J-domain"/>
    <property type="match status" value="1"/>
</dbReference>
<organism evidence="5 6">
    <name type="scientific">Suttonella ornithocola</name>
    <dbReference type="NCBI Taxonomy" id="279832"/>
    <lineage>
        <taxon>Bacteria</taxon>
        <taxon>Pseudomonadati</taxon>
        <taxon>Pseudomonadota</taxon>
        <taxon>Gammaproteobacteria</taxon>
        <taxon>Cardiobacteriales</taxon>
        <taxon>Cardiobacteriaceae</taxon>
        <taxon>Suttonella</taxon>
    </lineage>
</organism>
<dbReference type="CDD" id="cd06257">
    <property type="entry name" value="DnaJ"/>
    <property type="match status" value="1"/>
</dbReference>
<dbReference type="PANTHER" id="PTHR43096">
    <property type="entry name" value="DNAJ HOMOLOG 1, MITOCHONDRIAL-RELATED"/>
    <property type="match status" value="1"/>
</dbReference>
<name>A0A380MT89_9GAMM</name>
<gene>
    <name evidence="5" type="primary">cbpA</name>
    <name evidence="5" type="ORF">NCTC13337_01411</name>
</gene>
<dbReference type="InterPro" id="IPR036869">
    <property type="entry name" value="J_dom_sf"/>
</dbReference>
<evidence type="ECO:0000313" key="5">
    <source>
        <dbReference type="EMBL" id="SUO95512.1"/>
    </source>
</evidence>
<dbReference type="GO" id="GO:0005737">
    <property type="term" value="C:cytoplasm"/>
    <property type="evidence" value="ECO:0007669"/>
    <property type="project" value="TreeGrafter"/>
</dbReference>
<dbReference type="EMBL" id="UHIC01000001">
    <property type="protein sequence ID" value="SUO95512.1"/>
    <property type="molecule type" value="Genomic_DNA"/>
</dbReference>
<evidence type="ECO:0000313" key="6">
    <source>
        <dbReference type="Proteomes" id="UP000254601"/>
    </source>
</evidence>
<dbReference type="SUPFAM" id="SSF49493">
    <property type="entry name" value="HSP40/DnaJ peptide-binding domain"/>
    <property type="match status" value="2"/>
</dbReference>
<dbReference type="Gene3D" id="2.60.260.20">
    <property type="entry name" value="Urease metallochaperone UreE, N-terminal domain"/>
    <property type="match status" value="2"/>
</dbReference>
<dbReference type="Pfam" id="PF01556">
    <property type="entry name" value="DnaJ_C"/>
    <property type="match status" value="1"/>
</dbReference>
<dbReference type="Proteomes" id="UP000254601">
    <property type="component" value="Unassembled WGS sequence"/>
</dbReference>
<proteinExistence type="predicted"/>
<keyword evidence="1" id="KW-0963">Cytoplasm</keyword>
<keyword evidence="6" id="KW-1185">Reference proteome</keyword>
<dbReference type="Pfam" id="PF00226">
    <property type="entry name" value="DnaJ"/>
    <property type="match status" value="1"/>
</dbReference>
<evidence type="ECO:0000259" key="4">
    <source>
        <dbReference type="PROSITE" id="PS50076"/>
    </source>
</evidence>
<dbReference type="GO" id="GO:0051082">
    <property type="term" value="F:unfolded protein binding"/>
    <property type="evidence" value="ECO:0007669"/>
    <property type="project" value="InterPro"/>
</dbReference>
<dbReference type="SMART" id="SM00271">
    <property type="entry name" value="DnaJ"/>
    <property type="match status" value="1"/>
</dbReference>
<dbReference type="AlphaFoldDB" id="A0A380MT89"/>
<evidence type="ECO:0000256" key="2">
    <source>
        <dbReference type="ARBA" id="ARBA00023125"/>
    </source>
</evidence>
<dbReference type="OrthoDB" id="9779889at2"/>